<reference evidence="2" key="1">
    <citation type="journal article" date="2014" name="Nat. Commun.">
        <title>The rainbow trout genome provides novel insights into evolution after whole-genome duplication in vertebrates.</title>
        <authorList>
            <person name="Berthelot C."/>
            <person name="Brunet F."/>
            <person name="Chalopin D."/>
            <person name="Juanchich A."/>
            <person name="Bernard M."/>
            <person name="Noel B."/>
            <person name="Bento P."/>
            <person name="Da Silva C."/>
            <person name="Labadie K."/>
            <person name="Alberti A."/>
            <person name="Aury J.M."/>
            <person name="Louis A."/>
            <person name="Dehais P."/>
            <person name="Bardou P."/>
            <person name="Montfort J."/>
            <person name="Klopp C."/>
            <person name="Cabau C."/>
            <person name="Gaspin C."/>
            <person name="Thorgaard G.H."/>
            <person name="Boussaha M."/>
            <person name="Quillet E."/>
            <person name="Guyomard R."/>
            <person name="Galiana D."/>
            <person name="Bobe J."/>
            <person name="Volff J.N."/>
            <person name="Genet C."/>
            <person name="Wincker P."/>
            <person name="Jaillon O."/>
            <person name="Roest Crollius H."/>
            <person name="Guiguen Y."/>
        </authorList>
    </citation>
    <scope>NUCLEOTIDE SEQUENCE [LARGE SCALE GENOMIC DNA]</scope>
</reference>
<feature type="region of interest" description="Disordered" evidence="1">
    <location>
        <begin position="84"/>
        <end position="104"/>
    </location>
</feature>
<dbReference type="EMBL" id="FR908885">
    <property type="protein sequence ID" value="CDQ88704.1"/>
    <property type="molecule type" value="Genomic_DNA"/>
</dbReference>
<evidence type="ECO:0000313" key="3">
    <source>
        <dbReference type="Proteomes" id="UP000193380"/>
    </source>
</evidence>
<evidence type="ECO:0000256" key="1">
    <source>
        <dbReference type="SAM" id="MobiDB-lite"/>
    </source>
</evidence>
<sequence length="129" mass="14738">MMSCLYCGGTEGLRLSQADAVELPPVVCFFQLKVLERQCEILLSLSVPDHGAAEFRRFCEGVFLQHVEKLLEREDFHRLLLGGARRDQLPPKTEPRSGPRQDRHSSLLLEDLEGTLVHRLLLLYPPCRE</sequence>
<accession>A0A060YGZ2</accession>
<dbReference type="PaxDb" id="8022-A0A060YGZ2"/>
<organism evidence="2 3">
    <name type="scientific">Oncorhynchus mykiss</name>
    <name type="common">Rainbow trout</name>
    <name type="synonym">Salmo gairdneri</name>
    <dbReference type="NCBI Taxonomy" id="8022"/>
    <lineage>
        <taxon>Eukaryota</taxon>
        <taxon>Metazoa</taxon>
        <taxon>Chordata</taxon>
        <taxon>Craniata</taxon>
        <taxon>Vertebrata</taxon>
        <taxon>Euteleostomi</taxon>
        <taxon>Actinopterygii</taxon>
        <taxon>Neopterygii</taxon>
        <taxon>Teleostei</taxon>
        <taxon>Protacanthopterygii</taxon>
        <taxon>Salmoniformes</taxon>
        <taxon>Salmonidae</taxon>
        <taxon>Salmoninae</taxon>
        <taxon>Oncorhynchus</taxon>
    </lineage>
</organism>
<protein>
    <submittedName>
        <fullName evidence="2">Uncharacterized protein</fullName>
    </submittedName>
</protein>
<dbReference type="InterPro" id="IPR052089">
    <property type="entry name" value="Ankyrin-BTB/POZ_domain"/>
</dbReference>
<dbReference type="Proteomes" id="UP000193380">
    <property type="component" value="Unassembled WGS sequence"/>
</dbReference>
<proteinExistence type="predicted"/>
<gene>
    <name evidence="2" type="ORF">GSONMT00021229001</name>
</gene>
<dbReference type="PANTHER" id="PTHR46071:SF3">
    <property type="entry name" value="ANKYRIN REPEAT AND BTB_POZ DOMAIN-CONTAINING PROTEIN 2"/>
    <property type="match status" value="1"/>
</dbReference>
<dbReference type="AlphaFoldDB" id="A0A060YGZ2"/>
<reference evidence="2" key="2">
    <citation type="submission" date="2014-03" db="EMBL/GenBank/DDBJ databases">
        <authorList>
            <person name="Genoscope - CEA"/>
        </authorList>
    </citation>
    <scope>NUCLEOTIDE SEQUENCE</scope>
</reference>
<dbReference type="PANTHER" id="PTHR46071">
    <property type="entry name" value="ANKYRIN REPEAT AND BTB/POZ DOMAIN-CONTAINING"/>
    <property type="match status" value="1"/>
</dbReference>
<dbReference type="STRING" id="8022.A0A060YGZ2"/>
<name>A0A060YGZ2_ONCMY</name>
<evidence type="ECO:0000313" key="2">
    <source>
        <dbReference type="EMBL" id="CDQ88704.1"/>
    </source>
</evidence>